<dbReference type="InterPro" id="IPR004360">
    <property type="entry name" value="Glyas_Fos-R_dOase_dom"/>
</dbReference>
<dbReference type="InterPro" id="IPR029068">
    <property type="entry name" value="Glyas_Bleomycin-R_OHBP_Dase"/>
</dbReference>
<dbReference type="SUPFAM" id="SSF54593">
    <property type="entry name" value="Glyoxalase/Bleomycin resistance protein/Dihydroxybiphenyl dioxygenase"/>
    <property type="match status" value="2"/>
</dbReference>
<dbReference type="GO" id="GO:0046872">
    <property type="term" value="F:metal ion binding"/>
    <property type="evidence" value="ECO:0007669"/>
    <property type="project" value="UniProtKB-KW"/>
</dbReference>
<dbReference type="PANTHER" id="PTHR43279">
    <property type="entry name" value="CATECHOL-2,3-DIOXYGENASE"/>
    <property type="match status" value="1"/>
</dbReference>
<dbReference type="EMBL" id="LT629692">
    <property type="protein sequence ID" value="SDG45253.1"/>
    <property type="molecule type" value="Genomic_DNA"/>
</dbReference>
<dbReference type="RefSeq" id="WP_091485371.1">
    <property type="nucleotide sequence ID" value="NZ_LT629692.1"/>
</dbReference>
<dbReference type="PROSITE" id="PS51819">
    <property type="entry name" value="VOC"/>
    <property type="match status" value="2"/>
</dbReference>
<dbReference type="OrthoDB" id="9792626at2"/>
<evidence type="ECO:0000256" key="1">
    <source>
        <dbReference type="ARBA" id="ARBA00022723"/>
    </source>
</evidence>
<sequence length="292" mass="31246">MNEVLPAADKLAAATAMGAVTLLVGDLDEMTRYYRDVVTLQVVDAAADTVTLGRAGRAIVILRHEPALRHATPGSAGLFHTAILFETQAALAAALYSVARTAPGTFTGSADHLVSQAFYFTDPEGNGIELYWDRVRSDWSWVHGRIEMGTLYLDPNEFLREHLTEEAADGSTGAEAASIGHVHLSVGDVRTARAFYVDALGFDETAGLGDQAVFVSAGGYHHHMAMNVWNSRGAGPRMPALGLGRVDLALPDADVLGALGERLRDRGFQVRDDGRSLSFDDPWANVLNASVA</sequence>
<dbReference type="GO" id="GO:0051213">
    <property type="term" value="F:dioxygenase activity"/>
    <property type="evidence" value="ECO:0007669"/>
    <property type="project" value="UniProtKB-KW"/>
</dbReference>
<evidence type="ECO:0000313" key="4">
    <source>
        <dbReference type="Proteomes" id="UP000199009"/>
    </source>
</evidence>
<dbReference type="InterPro" id="IPR018146">
    <property type="entry name" value="Glyoxalase_1_CS"/>
</dbReference>
<protein>
    <submittedName>
        <fullName evidence="3">Catechol 2,3-dioxygenase</fullName>
    </submittedName>
</protein>
<accession>A0A1G7UCQ3</accession>
<keyword evidence="4" id="KW-1185">Reference proteome</keyword>
<feature type="domain" description="VOC" evidence="2">
    <location>
        <begin position="178"/>
        <end position="292"/>
    </location>
</feature>
<dbReference type="Proteomes" id="UP000199009">
    <property type="component" value="Chromosome I"/>
</dbReference>
<evidence type="ECO:0000313" key="3">
    <source>
        <dbReference type="EMBL" id="SDG45253.1"/>
    </source>
</evidence>
<keyword evidence="3" id="KW-0223">Dioxygenase</keyword>
<dbReference type="GO" id="GO:0004462">
    <property type="term" value="F:lactoylglutathione lyase activity"/>
    <property type="evidence" value="ECO:0007669"/>
    <property type="project" value="InterPro"/>
</dbReference>
<dbReference type="PROSITE" id="PS00934">
    <property type="entry name" value="GLYOXALASE_I_1"/>
    <property type="match status" value="1"/>
</dbReference>
<keyword evidence="3" id="KW-0560">Oxidoreductase</keyword>
<feature type="domain" description="VOC" evidence="2">
    <location>
        <begin position="16"/>
        <end position="133"/>
    </location>
</feature>
<keyword evidence="1" id="KW-0479">Metal-binding</keyword>
<organism evidence="3 4">
    <name type="scientific">Microbacterium pygmaeum</name>
    <dbReference type="NCBI Taxonomy" id="370764"/>
    <lineage>
        <taxon>Bacteria</taxon>
        <taxon>Bacillati</taxon>
        <taxon>Actinomycetota</taxon>
        <taxon>Actinomycetes</taxon>
        <taxon>Micrococcales</taxon>
        <taxon>Microbacteriaceae</taxon>
        <taxon>Microbacterium</taxon>
    </lineage>
</organism>
<gene>
    <name evidence="3" type="ORF">SAMN04489810_0343</name>
</gene>
<dbReference type="STRING" id="370764.SAMN04489810_0343"/>
<evidence type="ECO:0000259" key="2">
    <source>
        <dbReference type="PROSITE" id="PS51819"/>
    </source>
</evidence>
<proteinExistence type="predicted"/>
<dbReference type="PANTHER" id="PTHR43279:SF1">
    <property type="entry name" value="CATECHOL-2,3-DIOXYGENASE"/>
    <property type="match status" value="1"/>
</dbReference>
<dbReference type="Pfam" id="PF00903">
    <property type="entry name" value="Glyoxalase"/>
    <property type="match status" value="2"/>
</dbReference>
<name>A0A1G7UCQ3_9MICO</name>
<dbReference type="AlphaFoldDB" id="A0A1G7UCQ3"/>
<dbReference type="Gene3D" id="3.10.180.10">
    <property type="entry name" value="2,3-Dihydroxybiphenyl 1,2-Dioxygenase, domain 1"/>
    <property type="match status" value="2"/>
</dbReference>
<reference evidence="3 4" key="1">
    <citation type="submission" date="2016-10" db="EMBL/GenBank/DDBJ databases">
        <authorList>
            <person name="de Groot N.N."/>
        </authorList>
    </citation>
    <scope>NUCLEOTIDE SEQUENCE [LARGE SCALE GENOMIC DNA]</scope>
    <source>
        <strain evidence="3 4">DSM 23142</strain>
    </source>
</reference>
<dbReference type="InterPro" id="IPR037523">
    <property type="entry name" value="VOC_core"/>
</dbReference>